<organism evidence="1 2">
    <name type="scientific">Sphaerisporangium aureirubrum</name>
    <dbReference type="NCBI Taxonomy" id="1544736"/>
    <lineage>
        <taxon>Bacteria</taxon>
        <taxon>Bacillati</taxon>
        <taxon>Actinomycetota</taxon>
        <taxon>Actinomycetes</taxon>
        <taxon>Streptosporangiales</taxon>
        <taxon>Streptosporangiaceae</taxon>
        <taxon>Sphaerisporangium</taxon>
    </lineage>
</organism>
<gene>
    <name evidence="1" type="ORF">ACFP1K_07540</name>
</gene>
<reference evidence="2" key="1">
    <citation type="journal article" date="2019" name="Int. J. Syst. Evol. Microbiol.">
        <title>The Global Catalogue of Microorganisms (GCM) 10K type strain sequencing project: providing services to taxonomists for standard genome sequencing and annotation.</title>
        <authorList>
            <consortium name="The Broad Institute Genomics Platform"/>
            <consortium name="The Broad Institute Genome Sequencing Center for Infectious Disease"/>
            <person name="Wu L."/>
            <person name="Ma J."/>
        </authorList>
    </citation>
    <scope>NUCLEOTIDE SEQUENCE [LARGE SCALE GENOMIC DNA]</scope>
    <source>
        <strain evidence="2">JCM 30346</strain>
    </source>
</reference>
<name>A0ABW1NCA8_9ACTN</name>
<comment type="caution">
    <text evidence="1">The sequence shown here is derived from an EMBL/GenBank/DDBJ whole genome shotgun (WGS) entry which is preliminary data.</text>
</comment>
<dbReference type="Proteomes" id="UP001596137">
    <property type="component" value="Unassembled WGS sequence"/>
</dbReference>
<proteinExistence type="predicted"/>
<keyword evidence="2" id="KW-1185">Reference proteome</keyword>
<accession>A0ABW1NCA8</accession>
<dbReference type="EMBL" id="JBHSRF010000007">
    <property type="protein sequence ID" value="MFC6081009.1"/>
    <property type="molecule type" value="Genomic_DNA"/>
</dbReference>
<evidence type="ECO:0000313" key="1">
    <source>
        <dbReference type="EMBL" id="MFC6081009.1"/>
    </source>
</evidence>
<dbReference type="RefSeq" id="WP_380748395.1">
    <property type="nucleotide sequence ID" value="NZ_JBHSRF010000007.1"/>
</dbReference>
<sequence>MTTPATPPIIDIHPAPTDVVVVHLPEGATARVHHPIKPYVYPTQAPPPGPLFLVIPGDHDALDWGVSHSVYTSAAAITAPDSYTGPRGCREQWALAIAQLPLGGAVLIHHEEHVPFVEWIRWVVTGHDVVPPAEAPKPVAPPETLFADYATGLLALHTTWDNFHELRTLTWDGTGIGTNVLHAIHPSVPPEFYPDYIRRVADKEISEQLASGQQTLYGFSLQYEGYMATPFADLAPDEQERLAEDFRNHTVRHRSDAIEVALIYLVDIHDRVWIAVKQRKSGLTEYRHYTDPATKLHPFIGAMRRAALDVAQQIHGHRTNINLPF</sequence>
<evidence type="ECO:0000313" key="2">
    <source>
        <dbReference type="Proteomes" id="UP001596137"/>
    </source>
</evidence>
<protein>
    <submittedName>
        <fullName evidence="1">Uncharacterized protein</fullName>
    </submittedName>
</protein>